<evidence type="ECO:0000313" key="3">
    <source>
        <dbReference type="EMBL" id="QMV71783.1"/>
    </source>
</evidence>
<evidence type="ECO:0000256" key="1">
    <source>
        <dbReference type="SAM" id="Phobius"/>
    </source>
</evidence>
<dbReference type="Proteomes" id="UP000515240">
    <property type="component" value="Chromosome"/>
</dbReference>
<keyword evidence="1" id="KW-0812">Transmembrane</keyword>
<dbReference type="EMBL" id="CP058554">
    <property type="protein sequence ID" value="QMV71783.1"/>
    <property type="molecule type" value="Genomic_DNA"/>
</dbReference>
<dbReference type="Pfam" id="PF09834">
    <property type="entry name" value="DUF2061"/>
    <property type="match status" value="1"/>
</dbReference>
<organism evidence="3 4">
    <name type="scientific">Comamonas piscis</name>
    <dbReference type="NCBI Taxonomy" id="1562974"/>
    <lineage>
        <taxon>Bacteria</taxon>
        <taxon>Pseudomonadati</taxon>
        <taxon>Pseudomonadota</taxon>
        <taxon>Betaproteobacteria</taxon>
        <taxon>Burkholderiales</taxon>
        <taxon>Comamonadaceae</taxon>
        <taxon>Comamonas</taxon>
    </lineage>
</organism>
<proteinExistence type="predicted"/>
<reference evidence="3 4" key="1">
    <citation type="journal article" date="2020" name="G3 (Bethesda)">
        <title>CeMbio - The Caenorhabditis elegans Microbiome Resource.</title>
        <authorList>
            <person name="Dirksen P."/>
            <person name="Assie A."/>
            <person name="Zimmermann J."/>
            <person name="Zhang F."/>
            <person name="Tietje A.M."/>
            <person name="Marsh S.A."/>
            <person name="Felix M.A."/>
            <person name="Shapira M."/>
            <person name="Kaleta C."/>
            <person name="Schulenburg H."/>
            <person name="Samuel B."/>
        </authorList>
    </citation>
    <scope>NUCLEOTIDE SEQUENCE [LARGE SCALE GENOMIC DNA]</scope>
    <source>
        <strain evidence="3 4">BIGb0172</strain>
    </source>
</reference>
<dbReference type="RefSeq" id="WP_182326215.1">
    <property type="nucleotide sequence ID" value="NZ_CP058554.1"/>
</dbReference>
<accession>A0A7G5ECQ8</accession>
<evidence type="ECO:0000259" key="2">
    <source>
        <dbReference type="Pfam" id="PF09834"/>
    </source>
</evidence>
<name>A0A7G5ECQ8_9BURK</name>
<feature type="domain" description="DUF2061" evidence="2">
    <location>
        <begin position="16"/>
        <end position="66"/>
    </location>
</feature>
<keyword evidence="1" id="KW-0472">Membrane</keyword>
<keyword evidence="1" id="KW-1133">Transmembrane helix</keyword>
<keyword evidence="4" id="KW-1185">Reference proteome</keyword>
<feature type="transmembrane region" description="Helical" evidence="1">
    <location>
        <begin position="21"/>
        <end position="48"/>
    </location>
</feature>
<dbReference type="InterPro" id="IPR018638">
    <property type="entry name" value="DUF2061_membrane"/>
</dbReference>
<gene>
    <name evidence="3" type="ORF">HS961_02425</name>
</gene>
<protein>
    <submittedName>
        <fullName evidence="3">DUF2061 domain-containing protein</fullName>
    </submittedName>
</protein>
<sequence length="86" mass="9438">MSSLRRSLQNNRQTLKKTGSYYLIHITVAAMVAYAVTGNLIASLTLSLLEPTVQAFAFFFHEKAWQRWNARSAAAVAIAPVAVAGR</sequence>
<evidence type="ECO:0000313" key="4">
    <source>
        <dbReference type="Proteomes" id="UP000515240"/>
    </source>
</evidence>
<dbReference type="AlphaFoldDB" id="A0A7G5ECQ8"/>
<dbReference type="KEGG" id="cpis:HS961_02425"/>